<proteinExistence type="predicted"/>
<keyword evidence="1" id="KW-0560">Oxidoreductase</keyword>
<evidence type="ECO:0000313" key="3">
    <source>
        <dbReference type="Proteomes" id="UP000297910"/>
    </source>
</evidence>
<evidence type="ECO:0000256" key="1">
    <source>
        <dbReference type="ARBA" id="ARBA00023002"/>
    </source>
</evidence>
<evidence type="ECO:0008006" key="4">
    <source>
        <dbReference type="Google" id="ProtNLM"/>
    </source>
</evidence>
<evidence type="ECO:0000313" key="2">
    <source>
        <dbReference type="EMBL" id="TGO19722.1"/>
    </source>
</evidence>
<dbReference type="PANTHER" id="PTHR30096:SF1">
    <property type="entry name" value="AROMATIC RING-OPENING DIOXYGENASE FAMILY PROTEIN (AFU_ORTHOLOGUE AFUA_7G00640)"/>
    <property type="match status" value="1"/>
</dbReference>
<name>A0A4Z1FA29_9HELO</name>
<dbReference type="Proteomes" id="UP000297910">
    <property type="component" value="Unassembled WGS sequence"/>
</dbReference>
<dbReference type="EMBL" id="PQXI01000334">
    <property type="protein sequence ID" value="TGO19722.1"/>
    <property type="molecule type" value="Genomic_DNA"/>
</dbReference>
<dbReference type="PANTHER" id="PTHR30096">
    <property type="entry name" value="4,5-DOPA DIOXYGENASE EXTRADIOL-LIKE PROTEIN"/>
    <property type="match status" value="1"/>
</dbReference>
<dbReference type="Gene3D" id="3.40.830.10">
    <property type="entry name" value="LigB-like"/>
    <property type="match status" value="2"/>
</dbReference>
<accession>A0A4Z1FA29</accession>
<dbReference type="SUPFAM" id="SSF53213">
    <property type="entry name" value="LigB-like"/>
    <property type="match status" value="1"/>
</dbReference>
<protein>
    <recommendedName>
        <fullName evidence="4">Extradiol ring-cleavage dioxygenase class III enzyme subunit B domain-containing protein</fullName>
    </recommendedName>
</protein>
<organism evidence="2 3">
    <name type="scientific">Botrytis paeoniae</name>
    <dbReference type="NCBI Taxonomy" id="278948"/>
    <lineage>
        <taxon>Eukaryota</taxon>
        <taxon>Fungi</taxon>
        <taxon>Dikarya</taxon>
        <taxon>Ascomycota</taxon>
        <taxon>Pezizomycotina</taxon>
        <taxon>Leotiomycetes</taxon>
        <taxon>Helotiales</taxon>
        <taxon>Sclerotiniaceae</taxon>
        <taxon>Botrytis</taxon>
    </lineage>
</organism>
<dbReference type="AlphaFoldDB" id="A0A4Z1FA29"/>
<keyword evidence="3" id="KW-1185">Reference proteome</keyword>
<reference evidence="2 3" key="1">
    <citation type="submission" date="2017-12" db="EMBL/GenBank/DDBJ databases">
        <title>Comparative genomics of Botrytis spp.</title>
        <authorList>
            <person name="Valero-Jimenez C.A."/>
            <person name="Tapia P."/>
            <person name="Veloso J."/>
            <person name="Silva-Moreno E."/>
            <person name="Staats M."/>
            <person name="Valdes J.H."/>
            <person name="Van Kan J.A.L."/>
        </authorList>
    </citation>
    <scope>NUCLEOTIDE SEQUENCE [LARGE SCALE GENOMIC DNA]</scope>
    <source>
        <strain evidence="2 3">Bp0003</strain>
    </source>
</reference>
<dbReference type="GO" id="GO:0016491">
    <property type="term" value="F:oxidoreductase activity"/>
    <property type="evidence" value="ECO:0007669"/>
    <property type="project" value="UniProtKB-KW"/>
</dbReference>
<comment type="caution">
    <text evidence="2">The sequence shown here is derived from an EMBL/GenBank/DDBJ whole genome shotgun (WGS) entry which is preliminary data.</text>
</comment>
<sequence length="194" mass="21530">MAPVTNLTPVHFFSHGSTMMLGEEFDSATYWKKCSDEALANGIKHVVMMATLGNEIEVASNPTLGKSPVAYVHPPKYVPYRLNPDISMATRCVELLKKNNFAMESPPDAAMLEFRQDLEDATTKNSGPELRRAVTMLMKLPKYRDAHGTDDHFMAAMFVAGLCGDLEDRGTAAVMGAEDWELRNMCNSQYIFGN</sequence>
<gene>
    <name evidence="2" type="ORF">BPAE_0336g00020</name>
</gene>